<dbReference type="InterPro" id="IPR045337">
    <property type="entry name" value="MmgE_PrpD_C"/>
</dbReference>
<evidence type="ECO:0000313" key="5">
    <source>
        <dbReference type="Proteomes" id="UP000309174"/>
    </source>
</evidence>
<protein>
    <submittedName>
        <fullName evidence="4">MmgE/PrpD family protein</fullName>
    </submittedName>
</protein>
<dbReference type="Pfam" id="PF03972">
    <property type="entry name" value="MmgE_PrpD_N"/>
    <property type="match status" value="1"/>
</dbReference>
<keyword evidence="5" id="KW-1185">Reference proteome</keyword>
<dbReference type="OrthoDB" id="9797528at2"/>
<evidence type="ECO:0000313" key="4">
    <source>
        <dbReference type="EMBL" id="TMR05522.1"/>
    </source>
</evidence>
<dbReference type="Pfam" id="PF19305">
    <property type="entry name" value="MmgE_PrpD_C"/>
    <property type="match status" value="1"/>
</dbReference>
<evidence type="ECO:0000256" key="1">
    <source>
        <dbReference type="ARBA" id="ARBA00006174"/>
    </source>
</evidence>
<feature type="domain" description="MmgE/PrpD C-terminal" evidence="3">
    <location>
        <begin position="278"/>
        <end position="446"/>
    </location>
</feature>
<dbReference type="Proteomes" id="UP000309174">
    <property type="component" value="Unassembled WGS sequence"/>
</dbReference>
<feature type="domain" description="MmgE/PrpD N-terminal" evidence="2">
    <location>
        <begin position="16"/>
        <end position="250"/>
    </location>
</feature>
<sequence>MAGPREPATLTERMLGFALGHPSADVPGEVLDWTSLRFTDTVGVALACAGRGLATAAARLALEEPAPGPASIWASGGRRSRATDACFANGMLAHGMDYDDTHTASMIHPSVVIVPTALAVGEETGASGRDVLAAATIGYELAARLGTLAPGKPLQQRGFHPTSVLGIIPATAVAARLLGLSMTEAVSAAGLAGSMAAGLMEFFSDGSDAKQMHPGWAAKGAVTAAKLARHGATGPATVLEGPAGLLKAFAAVEVKSTASAFSGLGEQWTGTTVSTKPYPAGHCIHASVDAWRTLRDRLALRPEDVRRFTALVPSAYLHLVCEPLADKHTPRTVYDARFSLPFAMALTVVDGVLGVDSFRPERLSDPAVLDVARRVDYEVVEYAEYPAAFPGGVRVELDDGTRHEEHLHHNIGSPGNPMPPEDVDAKFRDCVRDVTGTKEAERLLDALRGLATAPSLAEFTAAMSAADALGSPR</sequence>
<comment type="caution">
    <text evidence="4">The sequence shown here is derived from an EMBL/GenBank/DDBJ whole genome shotgun (WGS) entry which is preliminary data.</text>
</comment>
<reference evidence="4 5" key="1">
    <citation type="submission" date="2019-05" db="EMBL/GenBank/DDBJ databases">
        <title>Draft genome sequence of Actinomadura sp. 14C53.</title>
        <authorList>
            <person name="Saricaoglu S."/>
            <person name="Isik K."/>
        </authorList>
    </citation>
    <scope>NUCLEOTIDE SEQUENCE [LARGE SCALE GENOMIC DNA]</scope>
    <source>
        <strain evidence="4 5">14C53</strain>
    </source>
</reference>
<gene>
    <name evidence="4" type="ORF">ETD83_06255</name>
</gene>
<dbReference type="PANTHER" id="PTHR16943">
    <property type="entry name" value="2-METHYLCITRATE DEHYDRATASE-RELATED"/>
    <property type="match status" value="1"/>
</dbReference>
<dbReference type="SUPFAM" id="SSF103378">
    <property type="entry name" value="2-methylcitrate dehydratase PrpD"/>
    <property type="match status" value="1"/>
</dbReference>
<evidence type="ECO:0000259" key="2">
    <source>
        <dbReference type="Pfam" id="PF03972"/>
    </source>
</evidence>
<dbReference type="InterPro" id="IPR042183">
    <property type="entry name" value="MmgE/PrpD_sf_1"/>
</dbReference>
<dbReference type="InterPro" id="IPR042188">
    <property type="entry name" value="MmgE/PrpD_sf_2"/>
</dbReference>
<dbReference type="GO" id="GO:0016829">
    <property type="term" value="F:lyase activity"/>
    <property type="evidence" value="ECO:0007669"/>
    <property type="project" value="InterPro"/>
</dbReference>
<accession>A0A5C4JGZ2</accession>
<dbReference type="Gene3D" id="3.30.1330.120">
    <property type="entry name" value="2-methylcitrate dehydratase PrpD"/>
    <property type="match status" value="1"/>
</dbReference>
<dbReference type="InterPro" id="IPR036148">
    <property type="entry name" value="MmgE/PrpD_sf"/>
</dbReference>
<dbReference type="InterPro" id="IPR045336">
    <property type="entry name" value="MmgE_PrpD_N"/>
</dbReference>
<dbReference type="RefSeq" id="WP_138644091.1">
    <property type="nucleotide sequence ID" value="NZ_VCKW01000021.1"/>
</dbReference>
<dbReference type="InterPro" id="IPR005656">
    <property type="entry name" value="MmgE_PrpD"/>
</dbReference>
<evidence type="ECO:0000259" key="3">
    <source>
        <dbReference type="Pfam" id="PF19305"/>
    </source>
</evidence>
<comment type="similarity">
    <text evidence="1">Belongs to the PrpD family.</text>
</comment>
<dbReference type="Gene3D" id="1.10.4100.10">
    <property type="entry name" value="2-methylcitrate dehydratase PrpD"/>
    <property type="match status" value="1"/>
</dbReference>
<name>A0A5C4JGZ2_9ACTN</name>
<organism evidence="4 5">
    <name type="scientific">Actinomadura soli</name>
    <dbReference type="NCBI Taxonomy" id="2508997"/>
    <lineage>
        <taxon>Bacteria</taxon>
        <taxon>Bacillati</taxon>
        <taxon>Actinomycetota</taxon>
        <taxon>Actinomycetes</taxon>
        <taxon>Streptosporangiales</taxon>
        <taxon>Thermomonosporaceae</taxon>
        <taxon>Actinomadura</taxon>
    </lineage>
</organism>
<dbReference type="EMBL" id="VCKW01000021">
    <property type="protein sequence ID" value="TMR05522.1"/>
    <property type="molecule type" value="Genomic_DNA"/>
</dbReference>
<proteinExistence type="inferred from homology"/>
<dbReference type="PANTHER" id="PTHR16943:SF8">
    <property type="entry name" value="2-METHYLCITRATE DEHYDRATASE"/>
    <property type="match status" value="1"/>
</dbReference>
<dbReference type="AlphaFoldDB" id="A0A5C4JGZ2"/>